<dbReference type="InterPro" id="IPR012338">
    <property type="entry name" value="Beta-lactam/transpept-like"/>
</dbReference>
<protein>
    <submittedName>
        <fullName evidence="18">Penicillin-binding protein</fullName>
    </submittedName>
</protein>
<keyword evidence="19" id="KW-1185">Reference proteome</keyword>
<feature type="domain" description="Penicillin-binding protein transpeptidase" evidence="16">
    <location>
        <begin position="370"/>
        <end position="652"/>
    </location>
</feature>
<dbReference type="InterPro" id="IPR023346">
    <property type="entry name" value="Lysozyme-like_dom_sf"/>
</dbReference>
<accession>A0A6N9H5N9</accession>
<evidence type="ECO:0000256" key="7">
    <source>
        <dbReference type="ARBA" id="ARBA00022801"/>
    </source>
</evidence>
<evidence type="ECO:0000259" key="17">
    <source>
        <dbReference type="Pfam" id="PF00912"/>
    </source>
</evidence>
<organism evidence="18 19">
    <name type="scientific">Brevibacterium rongguiense</name>
    <dbReference type="NCBI Taxonomy" id="2695267"/>
    <lineage>
        <taxon>Bacteria</taxon>
        <taxon>Bacillati</taxon>
        <taxon>Actinomycetota</taxon>
        <taxon>Actinomycetes</taxon>
        <taxon>Micrococcales</taxon>
        <taxon>Brevibacteriaceae</taxon>
        <taxon>Brevibacterium</taxon>
    </lineage>
</organism>
<keyword evidence="15" id="KW-1133">Transmembrane helix</keyword>
<dbReference type="GO" id="GO:0071555">
    <property type="term" value="P:cell wall organization"/>
    <property type="evidence" value="ECO:0007669"/>
    <property type="project" value="UniProtKB-KW"/>
</dbReference>
<evidence type="ECO:0000256" key="12">
    <source>
        <dbReference type="ARBA" id="ARBA00034000"/>
    </source>
</evidence>
<keyword evidence="4" id="KW-0645">Protease</keyword>
<dbReference type="GO" id="GO:0006508">
    <property type="term" value="P:proteolysis"/>
    <property type="evidence" value="ECO:0007669"/>
    <property type="project" value="UniProtKB-KW"/>
</dbReference>
<keyword evidence="9" id="KW-0573">Peptidoglycan synthesis</keyword>
<comment type="catalytic activity">
    <reaction evidence="13">
        <text>[GlcNAc-(1-&gt;4)-Mur2Ac(oyl-L-Ala-gamma-D-Glu-L-Lys-D-Ala-D-Ala)](n)-di-trans,octa-cis-undecaprenyl diphosphate + beta-D-GlcNAc-(1-&gt;4)-Mur2Ac(oyl-L-Ala-gamma-D-Glu-L-Lys-D-Ala-D-Ala)-di-trans,octa-cis-undecaprenyl diphosphate = [GlcNAc-(1-&gt;4)-Mur2Ac(oyl-L-Ala-gamma-D-Glu-L-Lys-D-Ala-D-Ala)](n+1)-di-trans,octa-cis-undecaprenyl diphosphate + di-trans,octa-cis-undecaprenyl diphosphate + H(+)</text>
        <dbReference type="Rhea" id="RHEA:23708"/>
        <dbReference type="Rhea" id="RHEA-COMP:9602"/>
        <dbReference type="Rhea" id="RHEA-COMP:9603"/>
        <dbReference type="ChEBI" id="CHEBI:15378"/>
        <dbReference type="ChEBI" id="CHEBI:58405"/>
        <dbReference type="ChEBI" id="CHEBI:60033"/>
        <dbReference type="ChEBI" id="CHEBI:78435"/>
        <dbReference type="EC" id="2.4.99.28"/>
    </reaction>
</comment>
<dbReference type="InterPro" id="IPR001460">
    <property type="entry name" value="PCN-bd_Tpept"/>
</dbReference>
<dbReference type="RefSeq" id="WP_160952667.1">
    <property type="nucleotide sequence ID" value="NZ_WWEQ01000012.1"/>
</dbReference>
<keyword evidence="5" id="KW-0328">Glycosyltransferase</keyword>
<dbReference type="Pfam" id="PF00905">
    <property type="entry name" value="Transpeptidase"/>
    <property type="match status" value="1"/>
</dbReference>
<evidence type="ECO:0000256" key="14">
    <source>
        <dbReference type="SAM" id="MobiDB-lite"/>
    </source>
</evidence>
<reference evidence="18 19" key="1">
    <citation type="submission" date="2020-01" db="EMBL/GenBank/DDBJ databases">
        <authorList>
            <person name="Deng T."/>
        </authorList>
    </citation>
    <scope>NUCLEOTIDE SEQUENCE [LARGE SCALE GENOMIC DNA]</scope>
    <source>
        <strain evidence="18 19">5221</strain>
    </source>
</reference>
<proteinExistence type="inferred from homology"/>
<evidence type="ECO:0000256" key="1">
    <source>
        <dbReference type="ARBA" id="ARBA00007090"/>
    </source>
</evidence>
<dbReference type="SUPFAM" id="SSF53955">
    <property type="entry name" value="Lysozyme-like"/>
    <property type="match status" value="1"/>
</dbReference>
<evidence type="ECO:0000256" key="13">
    <source>
        <dbReference type="ARBA" id="ARBA00049902"/>
    </source>
</evidence>
<dbReference type="Gene3D" id="3.40.710.10">
    <property type="entry name" value="DD-peptidase/beta-lactamase superfamily"/>
    <property type="match status" value="1"/>
</dbReference>
<dbReference type="GO" id="GO:0008360">
    <property type="term" value="P:regulation of cell shape"/>
    <property type="evidence" value="ECO:0007669"/>
    <property type="project" value="UniProtKB-KW"/>
</dbReference>
<evidence type="ECO:0000256" key="2">
    <source>
        <dbReference type="ARBA" id="ARBA00007739"/>
    </source>
</evidence>
<dbReference type="AlphaFoldDB" id="A0A6N9H5N9"/>
<evidence type="ECO:0000256" key="8">
    <source>
        <dbReference type="ARBA" id="ARBA00022960"/>
    </source>
</evidence>
<comment type="caution">
    <text evidence="18">The sequence shown here is derived from an EMBL/GenBank/DDBJ whole genome shotgun (WGS) entry which is preliminary data.</text>
</comment>
<feature type="domain" description="Glycosyl transferase family 51" evidence="17">
    <location>
        <begin position="75"/>
        <end position="268"/>
    </location>
</feature>
<evidence type="ECO:0000256" key="4">
    <source>
        <dbReference type="ARBA" id="ARBA00022670"/>
    </source>
</evidence>
<evidence type="ECO:0000256" key="3">
    <source>
        <dbReference type="ARBA" id="ARBA00022645"/>
    </source>
</evidence>
<evidence type="ECO:0000256" key="5">
    <source>
        <dbReference type="ARBA" id="ARBA00022676"/>
    </source>
</evidence>
<dbReference type="GO" id="GO:0030288">
    <property type="term" value="C:outer membrane-bounded periplasmic space"/>
    <property type="evidence" value="ECO:0007669"/>
    <property type="project" value="TreeGrafter"/>
</dbReference>
<dbReference type="InterPro" id="IPR001264">
    <property type="entry name" value="Glyco_trans_51"/>
</dbReference>
<comment type="similarity">
    <text evidence="2">In the N-terminal section; belongs to the glycosyltransferase 51 family.</text>
</comment>
<feature type="compositionally biased region" description="Gly residues" evidence="14">
    <location>
        <begin position="731"/>
        <end position="776"/>
    </location>
</feature>
<dbReference type="EMBL" id="WWEQ01000012">
    <property type="protein sequence ID" value="MYM19233.1"/>
    <property type="molecule type" value="Genomic_DNA"/>
</dbReference>
<dbReference type="Pfam" id="PF00912">
    <property type="entry name" value="Transgly"/>
    <property type="match status" value="1"/>
</dbReference>
<feature type="region of interest" description="Disordered" evidence="14">
    <location>
        <begin position="713"/>
        <end position="776"/>
    </location>
</feature>
<keyword evidence="3" id="KW-0121">Carboxypeptidase</keyword>
<keyword evidence="6" id="KW-0808">Transferase</keyword>
<comment type="similarity">
    <text evidence="1">In the C-terminal section; belongs to the transpeptidase family.</text>
</comment>
<dbReference type="SUPFAM" id="SSF56601">
    <property type="entry name" value="beta-lactamase/transpeptidase-like"/>
    <property type="match status" value="1"/>
</dbReference>
<evidence type="ECO:0000256" key="11">
    <source>
        <dbReference type="ARBA" id="ARBA00023316"/>
    </source>
</evidence>
<dbReference type="GO" id="GO:0008955">
    <property type="term" value="F:peptidoglycan glycosyltransferase activity"/>
    <property type="evidence" value="ECO:0007669"/>
    <property type="project" value="UniProtKB-EC"/>
</dbReference>
<dbReference type="Gene3D" id="1.10.3810.10">
    <property type="entry name" value="Biosynthetic peptidoglycan transglycosylase-like"/>
    <property type="match status" value="1"/>
</dbReference>
<feature type="transmembrane region" description="Helical" evidence="15">
    <location>
        <begin position="15"/>
        <end position="35"/>
    </location>
</feature>
<comment type="catalytic activity">
    <reaction evidence="12">
        <text>Preferential cleavage: (Ac)2-L-Lys-D-Ala-|-D-Ala. Also transpeptidation of peptidyl-alanyl moieties that are N-acyl substituents of D-alanine.</text>
        <dbReference type="EC" id="3.4.16.4"/>
    </reaction>
</comment>
<keyword evidence="7" id="KW-0378">Hydrolase</keyword>
<keyword evidence="8" id="KW-0133">Cell shape</keyword>
<dbReference type="GO" id="GO:0008658">
    <property type="term" value="F:penicillin binding"/>
    <property type="evidence" value="ECO:0007669"/>
    <property type="project" value="InterPro"/>
</dbReference>
<evidence type="ECO:0000256" key="10">
    <source>
        <dbReference type="ARBA" id="ARBA00023268"/>
    </source>
</evidence>
<keyword evidence="10" id="KW-0511">Multifunctional enzyme</keyword>
<dbReference type="InterPro" id="IPR050396">
    <property type="entry name" value="Glycosyltr_51/Transpeptidase"/>
</dbReference>
<dbReference type="Proteomes" id="UP000469215">
    <property type="component" value="Unassembled WGS sequence"/>
</dbReference>
<dbReference type="GO" id="GO:0009252">
    <property type="term" value="P:peptidoglycan biosynthetic process"/>
    <property type="evidence" value="ECO:0007669"/>
    <property type="project" value="UniProtKB-KW"/>
</dbReference>
<evidence type="ECO:0000256" key="9">
    <source>
        <dbReference type="ARBA" id="ARBA00022984"/>
    </source>
</evidence>
<evidence type="ECO:0000256" key="6">
    <source>
        <dbReference type="ARBA" id="ARBA00022679"/>
    </source>
</evidence>
<evidence type="ECO:0000259" key="16">
    <source>
        <dbReference type="Pfam" id="PF00905"/>
    </source>
</evidence>
<sequence length="776" mass="80766">MVSSVSDDQPTGVKAWLHFVALSVVAGIVAAGLAIPAMGAASVGAENAVGVFNSLPAELEERPLAQQSKMLASDGSTIATFYWQNRKEVGIDKISQPMQNATVAVEDYRFFEHGGVDLQGIGRAVLHNLVSGNKQGGSTLTQQYVKNVLAENAHAQDDVAGVGAAKESEGTAGYARKLREAKLAVAVEKKYPKKEILNRYMNINNYSGSPNVYGVEAAAQHYWGIPASKINVAQAATLAGIVKNPSAYNPERNEKLTLERRNVVLGLMLQHGKIDQKQYDAAKKTGLGLKIHKTPNGCSDAGIDGYFCDYVQSVIRTDPAFGKSEEERKTLLQRGGLIVKTSLNPKIQKIADKAVKNRVPVGDPSGAGHSAVTVEPGSGKVIAMVQNRKYSVTEGKKNVDTQLNYNVDRAHNGASGFQVGSTWKPFVLAQWLKSDRKLMSTVNASKREFPASSWKYEGCPNMSANWSPNNAGDGEASSSMTALAATKQSVNTAFAAMGNQLNMCDIAGTASDLGVKYGSDHPLDYAFKYKQKDGSTYESRPALGPSSILGAAEVAPIDMASAFATFASGGTYCKPTPIVEITHQENGKKVDIPSADCKRALDKDVAKGVAYALTQTFNGGTTSGLSIGVPAGAKTGTTNFEVGSTWLSGFTKKLATSVWTGDPRGVRDWRKNGKGKVQGRIYGATISGKTWQAIMSKAVKHTKGNTGFAFPSAVYGGGGGSSSSSGSYRRSGGGGGGSNNGGGGGGSNNGGGGGGGSNNGGGGGGGDNGGEAGLGG</sequence>
<evidence type="ECO:0000256" key="15">
    <source>
        <dbReference type="SAM" id="Phobius"/>
    </source>
</evidence>
<evidence type="ECO:0000313" key="18">
    <source>
        <dbReference type="EMBL" id="MYM19233.1"/>
    </source>
</evidence>
<dbReference type="GO" id="GO:0009002">
    <property type="term" value="F:serine-type D-Ala-D-Ala carboxypeptidase activity"/>
    <property type="evidence" value="ECO:0007669"/>
    <property type="project" value="UniProtKB-EC"/>
</dbReference>
<dbReference type="FunFam" id="1.10.3810.10:FF:000001">
    <property type="entry name" value="Penicillin-binding protein 1A"/>
    <property type="match status" value="1"/>
</dbReference>
<dbReference type="InterPro" id="IPR036950">
    <property type="entry name" value="PBP_transglycosylase"/>
</dbReference>
<keyword evidence="15" id="KW-0812">Transmembrane</keyword>
<keyword evidence="11" id="KW-0961">Cell wall biogenesis/degradation</keyword>
<keyword evidence="15" id="KW-0472">Membrane</keyword>
<gene>
    <name evidence="18" type="ORF">GSY69_04425</name>
</gene>
<name>A0A6N9H5N9_9MICO</name>
<dbReference type="PANTHER" id="PTHR32282:SF33">
    <property type="entry name" value="PEPTIDOGLYCAN GLYCOSYLTRANSFERASE"/>
    <property type="match status" value="1"/>
</dbReference>
<evidence type="ECO:0000313" key="19">
    <source>
        <dbReference type="Proteomes" id="UP000469215"/>
    </source>
</evidence>
<dbReference type="PANTHER" id="PTHR32282">
    <property type="entry name" value="BINDING PROTEIN TRANSPEPTIDASE, PUTATIVE-RELATED"/>
    <property type="match status" value="1"/>
</dbReference>